<dbReference type="Proteomes" id="UP001153404">
    <property type="component" value="Unassembled WGS sequence"/>
</dbReference>
<feature type="region of interest" description="Disordered" evidence="1">
    <location>
        <begin position="19"/>
        <end position="52"/>
    </location>
</feature>
<protein>
    <submittedName>
        <fullName evidence="2">Uncharacterized protein</fullName>
    </submittedName>
</protein>
<organism evidence="2 3">
    <name type="scientific">Cohnella rhizosphaerae</name>
    <dbReference type="NCBI Taxonomy" id="1457232"/>
    <lineage>
        <taxon>Bacteria</taxon>
        <taxon>Bacillati</taxon>
        <taxon>Bacillota</taxon>
        <taxon>Bacilli</taxon>
        <taxon>Bacillales</taxon>
        <taxon>Paenibacillaceae</taxon>
        <taxon>Cohnella</taxon>
    </lineage>
</organism>
<accession>A0A9X4QSG8</accession>
<comment type="caution">
    <text evidence="2">The sequence shown here is derived from an EMBL/GenBank/DDBJ whole genome shotgun (WGS) entry which is preliminary data.</text>
</comment>
<reference evidence="2" key="1">
    <citation type="submission" date="2022-10" db="EMBL/GenBank/DDBJ databases">
        <title>Comparative genomic analysis of Cohnella hashimotonis sp. nov., isolated from the International Space Station.</title>
        <authorList>
            <person name="Simpson A."/>
            <person name="Venkateswaran K."/>
        </authorList>
    </citation>
    <scope>NUCLEOTIDE SEQUENCE</scope>
    <source>
        <strain evidence="2">DSM 28161</strain>
    </source>
</reference>
<sequence length="63" mass="6701">MASATGIWLMTTAASACQPAVRQMPSANKPTARETQSENVAPPISDNSRNSAVSAARFHRMLI</sequence>
<proteinExistence type="predicted"/>
<feature type="compositionally biased region" description="Polar residues" evidence="1">
    <location>
        <begin position="37"/>
        <end position="52"/>
    </location>
</feature>
<evidence type="ECO:0000256" key="1">
    <source>
        <dbReference type="SAM" id="MobiDB-lite"/>
    </source>
</evidence>
<name>A0A9X4QSG8_9BACL</name>
<evidence type="ECO:0000313" key="3">
    <source>
        <dbReference type="Proteomes" id="UP001153404"/>
    </source>
</evidence>
<keyword evidence="3" id="KW-1185">Reference proteome</keyword>
<dbReference type="AlphaFoldDB" id="A0A9X4QSG8"/>
<dbReference type="EMBL" id="JAPDIA010000003">
    <property type="protein sequence ID" value="MDG0809575.1"/>
    <property type="molecule type" value="Genomic_DNA"/>
</dbReference>
<dbReference type="RefSeq" id="WP_277530946.1">
    <property type="nucleotide sequence ID" value="NZ_JAPDIA010000003.1"/>
</dbReference>
<evidence type="ECO:0000313" key="2">
    <source>
        <dbReference type="EMBL" id="MDG0809575.1"/>
    </source>
</evidence>
<gene>
    <name evidence="2" type="ORF">OMP40_09660</name>
</gene>